<name>A0A0A1UX36_9HYPO</name>
<comment type="caution">
    <text evidence="1">The sequence shown here is derived from an EMBL/GenBank/DDBJ whole genome shotgun (WGS) entry which is preliminary data.</text>
</comment>
<dbReference type="AlphaFoldDB" id="A0A0A1UX36"/>
<dbReference type="EMBL" id="JELW01000006">
    <property type="protein sequence ID" value="EXV01908.1"/>
    <property type="molecule type" value="Genomic_DNA"/>
</dbReference>
<dbReference type="Proteomes" id="UP000030151">
    <property type="component" value="Unassembled WGS sequence"/>
</dbReference>
<reference evidence="1 2" key="1">
    <citation type="submission" date="2014-02" db="EMBL/GenBank/DDBJ databases">
        <title>The genome sequence of the entomopathogenic fungus Metarhizium robertsii ARSEF 2575.</title>
        <authorList>
            <person name="Giuliano Garisto Donzelli B."/>
            <person name="Roe B.A."/>
            <person name="Macmil S.L."/>
            <person name="Krasnoff S.B."/>
            <person name="Gibson D.M."/>
        </authorList>
    </citation>
    <scope>NUCLEOTIDE SEQUENCE [LARGE SCALE GENOMIC DNA]</scope>
    <source>
        <strain evidence="1 2">ARSEF 2575</strain>
    </source>
</reference>
<evidence type="ECO:0000313" key="1">
    <source>
        <dbReference type="EMBL" id="EXV01908.1"/>
    </source>
</evidence>
<sequence>MQALRKVTRAVSPKTALTATAALVALSGTAYSITIYRRLSLTSHSLIKTTESVSESLRKSATIRSLVNPRGHTAEEDSRSIALAVPDGVKLPSEELILSRFLRGFFGGPVFLLERIGLQLLRKQLVVFDGMLPVGLAPSSAPEHVNSMSELPASLPSLHSVLWGILQVTDLRVGEDGEGSSIDFVYGSDRGEFAGCHRFTVRKETGAQGERVFVSMECVTCNPKVDKPVSGQLLSGFHHLYAMMLFRDGVAEVKGVLS</sequence>
<proteinExistence type="predicted"/>
<organism evidence="1 2">
    <name type="scientific">Metarhizium robertsii</name>
    <dbReference type="NCBI Taxonomy" id="568076"/>
    <lineage>
        <taxon>Eukaryota</taxon>
        <taxon>Fungi</taxon>
        <taxon>Dikarya</taxon>
        <taxon>Ascomycota</taxon>
        <taxon>Pezizomycotina</taxon>
        <taxon>Sordariomycetes</taxon>
        <taxon>Hypocreomycetidae</taxon>
        <taxon>Hypocreales</taxon>
        <taxon>Clavicipitaceae</taxon>
        <taxon>Metarhizium</taxon>
    </lineage>
</organism>
<evidence type="ECO:0000313" key="2">
    <source>
        <dbReference type="Proteomes" id="UP000030151"/>
    </source>
</evidence>
<accession>A0A0A1UX36</accession>
<protein>
    <submittedName>
        <fullName evidence="1">Uncharacterized protein</fullName>
    </submittedName>
</protein>
<dbReference type="HOGENOM" id="CLU_090700_0_0_1"/>
<dbReference type="OrthoDB" id="3354680at2759"/>
<gene>
    <name evidence="1" type="ORF">X797_004742</name>
</gene>